<dbReference type="InterPro" id="IPR050330">
    <property type="entry name" value="Bact_OuterMem_StrucFunc"/>
</dbReference>
<dbReference type="InterPro" id="IPR036737">
    <property type="entry name" value="OmpA-like_sf"/>
</dbReference>
<keyword evidence="5" id="KW-0282">Flagellum</keyword>
<organism evidence="6 7">
    <name type="scientific">Brevibacillus reuszeri</name>
    <dbReference type="NCBI Taxonomy" id="54915"/>
    <lineage>
        <taxon>Bacteria</taxon>
        <taxon>Bacillati</taxon>
        <taxon>Bacillota</taxon>
        <taxon>Bacilli</taxon>
        <taxon>Bacillales</taxon>
        <taxon>Paenibacillaceae</taxon>
        <taxon>Brevibacillus</taxon>
    </lineage>
</organism>
<dbReference type="OrthoDB" id="9815217at2"/>
<reference evidence="5 8" key="3">
    <citation type="submission" date="2019-06" db="EMBL/GenBank/DDBJ databases">
        <title>Whole genome shotgun sequence of Brevibacillus reuszeri NBRC 15719.</title>
        <authorList>
            <person name="Hosoyama A."/>
            <person name="Uohara A."/>
            <person name="Ohji S."/>
            <person name="Ichikawa N."/>
        </authorList>
    </citation>
    <scope>NUCLEOTIDE SEQUENCE [LARGE SCALE GENOMIC DNA]</scope>
    <source>
        <strain evidence="5 8">NBRC 15719</strain>
    </source>
</reference>
<dbReference type="Pfam" id="PF00691">
    <property type="entry name" value="OmpA"/>
    <property type="match status" value="1"/>
</dbReference>
<feature type="region of interest" description="Disordered" evidence="2">
    <location>
        <begin position="92"/>
        <end position="120"/>
    </location>
</feature>
<dbReference type="InterPro" id="IPR006665">
    <property type="entry name" value="OmpA-like"/>
</dbReference>
<reference evidence="6" key="2">
    <citation type="submission" date="2015-07" db="EMBL/GenBank/DDBJ databases">
        <title>MeaNS - Measles Nucleotide Surveillance Program.</title>
        <authorList>
            <person name="Tran T."/>
            <person name="Druce J."/>
        </authorList>
    </citation>
    <scope>NUCLEOTIDE SEQUENCE</scope>
    <source>
        <strain evidence="6">DSM 9887</strain>
    </source>
</reference>
<accession>A0A0K9YUP4</accession>
<keyword evidence="3" id="KW-0812">Transmembrane</keyword>
<gene>
    <name evidence="6" type="ORF">ADS79_24515</name>
    <name evidence="5" type="ORF">BRE01_12970</name>
</gene>
<dbReference type="EMBL" id="LGIQ01000009">
    <property type="protein sequence ID" value="KNB71910.1"/>
    <property type="molecule type" value="Genomic_DNA"/>
</dbReference>
<dbReference type="PROSITE" id="PS51123">
    <property type="entry name" value="OMPA_2"/>
    <property type="match status" value="1"/>
</dbReference>
<evidence type="ECO:0000313" key="6">
    <source>
        <dbReference type="EMBL" id="KNB71910.1"/>
    </source>
</evidence>
<feature type="transmembrane region" description="Helical" evidence="3">
    <location>
        <begin position="20"/>
        <end position="41"/>
    </location>
</feature>
<dbReference type="PANTHER" id="PTHR30329">
    <property type="entry name" value="STATOR ELEMENT OF FLAGELLAR MOTOR COMPLEX"/>
    <property type="match status" value="1"/>
</dbReference>
<dbReference type="RefSeq" id="WP_049740952.1">
    <property type="nucleotide sequence ID" value="NZ_BJON01000005.1"/>
</dbReference>
<dbReference type="Proteomes" id="UP000319578">
    <property type="component" value="Unassembled WGS sequence"/>
</dbReference>
<dbReference type="PATRIC" id="fig|54915.3.peg.4049"/>
<evidence type="ECO:0000313" key="8">
    <source>
        <dbReference type="Proteomes" id="UP000319578"/>
    </source>
</evidence>
<keyword evidence="5" id="KW-0966">Cell projection</keyword>
<keyword evidence="1 3" id="KW-0472">Membrane</keyword>
<dbReference type="PANTHER" id="PTHR30329:SF20">
    <property type="entry name" value="EXPORTED PROTEIN"/>
    <property type="match status" value="1"/>
</dbReference>
<dbReference type="AlphaFoldDB" id="A0A0K9YUP4"/>
<sequence length="265" mass="29722">MHDDRLYDEKELEKSWLLSYSDLITLLFVIVIIIAATYTSNIQSQREEAKKEAVQQQAAMQQVHESLDLLNLQKLELQREVHQLEARQKALLGTAEEENTTESPSLPKPPTGAADKGERDMDTVRTQLSSALAELNLDYEETEEGLRIRLPESILFSSGSAELQAQGKKVVGTIAGVLQRYGHMVRIEGYTDDVPIKHSAFKSNWELSSGRAIAVMREMVDGYSLPATRFTVAGLGENKPLVDNSNEENQARNRRVEVIILAEKE</sequence>
<evidence type="ECO:0000256" key="3">
    <source>
        <dbReference type="SAM" id="Phobius"/>
    </source>
</evidence>
<name>A0A0K9YUP4_9BACL</name>
<evidence type="ECO:0000259" key="4">
    <source>
        <dbReference type="PROSITE" id="PS51123"/>
    </source>
</evidence>
<dbReference type="STRING" id="54915.ADS79_24515"/>
<keyword evidence="8" id="KW-1185">Reference proteome</keyword>
<dbReference type="GO" id="GO:0016020">
    <property type="term" value="C:membrane"/>
    <property type="evidence" value="ECO:0007669"/>
    <property type="project" value="UniProtKB-UniRule"/>
</dbReference>
<dbReference type="CDD" id="cd07185">
    <property type="entry name" value="OmpA_C-like"/>
    <property type="match status" value="1"/>
</dbReference>
<dbReference type="Gene3D" id="3.30.1330.60">
    <property type="entry name" value="OmpA-like domain"/>
    <property type="match status" value="1"/>
</dbReference>
<evidence type="ECO:0000256" key="1">
    <source>
        <dbReference type="PROSITE-ProRule" id="PRU00473"/>
    </source>
</evidence>
<proteinExistence type="predicted"/>
<dbReference type="Proteomes" id="UP000036834">
    <property type="component" value="Unassembled WGS sequence"/>
</dbReference>
<evidence type="ECO:0000256" key="2">
    <source>
        <dbReference type="SAM" id="MobiDB-lite"/>
    </source>
</evidence>
<evidence type="ECO:0000313" key="5">
    <source>
        <dbReference type="EMBL" id="GED67595.1"/>
    </source>
</evidence>
<keyword evidence="5" id="KW-0969">Cilium</keyword>
<keyword evidence="3" id="KW-1133">Transmembrane helix</keyword>
<comment type="caution">
    <text evidence="6">The sequence shown here is derived from an EMBL/GenBank/DDBJ whole genome shotgun (WGS) entry which is preliminary data.</text>
</comment>
<protein>
    <submittedName>
        <fullName evidence="6">Chemotaxis protein</fullName>
    </submittedName>
    <submittedName>
        <fullName evidence="5">Flagellar motor protein MotB</fullName>
    </submittedName>
</protein>
<feature type="domain" description="OmpA-like" evidence="4">
    <location>
        <begin position="143"/>
        <end position="264"/>
    </location>
</feature>
<reference evidence="7" key="1">
    <citation type="submission" date="2015-07" db="EMBL/GenBank/DDBJ databases">
        <title>Genome sequencing project for genomic taxonomy and phylogenomics of Bacillus-like bacteria.</title>
        <authorList>
            <person name="Liu B."/>
            <person name="Wang J."/>
            <person name="Zhu Y."/>
            <person name="Liu G."/>
            <person name="Chen Q."/>
            <person name="Chen Z."/>
            <person name="Lan J."/>
            <person name="Che J."/>
            <person name="Ge C."/>
            <person name="Shi H."/>
            <person name="Pan Z."/>
            <person name="Liu X."/>
        </authorList>
    </citation>
    <scope>NUCLEOTIDE SEQUENCE [LARGE SCALE GENOMIC DNA]</scope>
    <source>
        <strain evidence="7">DSM 9887</strain>
    </source>
</reference>
<dbReference type="EMBL" id="BJON01000005">
    <property type="protein sequence ID" value="GED67595.1"/>
    <property type="molecule type" value="Genomic_DNA"/>
</dbReference>
<evidence type="ECO:0000313" key="7">
    <source>
        <dbReference type="Proteomes" id="UP000036834"/>
    </source>
</evidence>
<dbReference type="SUPFAM" id="SSF103088">
    <property type="entry name" value="OmpA-like"/>
    <property type="match status" value="1"/>
</dbReference>